<feature type="coiled-coil region" evidence="1">
    <location>
        <begin position="275"/>
        <end position="305"/>
    </location>
</feature>
<comment type="caution">
    <text evidence="5">The sequence shown here is derived from an EMBL/GenBank/DDBJ whole genome shotgun (WGS) entry which is preliminary data.</text>
</comment>
<evidence type="ECO:0008006" key="7">
    <source>
        <dbReference type="Google" id="ProtNLM"/>
    </source>
</evidence>
<reference evidence="5 6" key="1">
    <citation type="submission" date="2018-05" db="EMBL/GenBank/DDBJ databases">
        <title>Brumimicrobium oceani sp. nov., isolated from coastal sediment.</title>
        <authorList>
            <person name="Kou Y."/>
        </authorList>
    </citation>
    <scope>NUCLEOTIDE SEQUENCE [LARGE SCALE GENOMIC DNA]</scope>
    <source>
        <strain evidence="5 6">C305</strain>
    </source>
</reference>
<sequence>MLICIFIENYLIMIRAIENAFCLDTNKVFCISEHTDSQKERFELRNSVQTGKREFNCLECEQKLNVAVSRRDIIYFKHYPNSEDCALKNASKEMIKSFNEFYSAKESPRHIFLKNEIGKKLHGNKNVTSVHIDDKFIMIGGQKRRPDVYCKFKNYEIAFEIQLSNLSLNYMSSRHKFYKENGIYLIWILDNFDPDKNSQLERDIKYLNAYQNFFKLKEREAELRLICKYKKSYIGYYKKVMDKWTEEHVTLEELSFNEEDCEVYFKDYAKNRIDLEQQLKIEKEAEKIKQEKEQQIRVRKKAEHLVSGIIKEIGHIESIGGVNYEPVEKRITSLNKLEINVLNEKLGISDKPAIAQWLKKLKSYPFLVFILRCKEIDLNVNLPFGDESCFKIMKLNKFPNRENIMKWLLKRGCILTDEDKKSYADEDEMYEIWVYKMAEKIKVDTEIDMLFDYKNKRLVFIIESIKQGKILNSGLNNWIAFGNNLIQYYYEYWEYIENALKHYGIWEIIIKADSKGTFDNKLKILRLDYPKQRVSFRVVFDKLYPELK</sequence>
<accession>A0A2U2X072</accession>
<reference evidence="5 6" key="2">
    <citation type="submission" date="2018-05" db="EMBL/GenBank/DDBJ databases">
        <authorList>
            <person name="Lanie J.A."/>
            <person name="Ng W.-L."/>
            <person name="Kazmierczak K.M."/>
            <person name="Andrzejewski T.M."/>
            <person name="Davidsen T.M."/>
            <person name="Wayne K.J."/>
            <person name="Tettelin H."/>
            <person name="Glass J.I."/>
            <person name="Rusch D."/>
            <person name="Podicherti R."/>
            <person name="Tsui H.-C.T."/>
            <person name="Winkler M.E."/>
        </authorList>
    </citation>
    <scope>NUCLEOTIDE SEQUENCE [LARGE SCALE GENOMIC DNA]</scope>
    <source>
        <strain evidence="5 6">C305</strain>
    </source>
</reference>
<dbReference type="InterPro" id="IPR057151">
    <property type="entry name" value="DUF7829"/>
</dbReference>
<dbReference type="Proteomes" id="UP000245370">
    <property type="component" value="Unassembled WGS sequence"/>
</dbReference>
<name>A0A2U2X072_9FLAO</name>
<dbReference type="Pfam" id="PF25167">
    <property type="entry name" value="DUF7829"/>
    <property type="match status" value="1"/>
</dbReference>
<dbReference type="InterPro" id="IPR046099">
    <property type="entry name" value="DUF6035"/>
</dbReference>
<feature type="domain" description="DUF7830" evidence="4">
    <location>
        <begin position="27"/>
        <end position="91"/>
    </location>
</feature>
<evidence type="ECO:0000313" key="5">
    <source>
        <dbReference type="EMBL" id="PWH81196.1"/>
    </source>
</evidence>
<proteinExistence type="predicted"/>
<protein>
    <recommendedName>
        <fullName evidence="7">Competence protein</fullName>
    </recommendedName>
</protein>
<gene>
    <name evidence="5" type="ORF">DIT68_16135</name>
</gene>
<dbReference type="InterPro" id="IPR057152">
    <property type="entry name" value="DUF7830"/>
</dbReference>
<dbReference type="Pfam" id="PF25169">
    <property type="entry name" value="DUF7830"/>
    <property type="match status" value="1"/>
</dbReference>
<evidence type="ECO:0000313" key="6">
    <source>
        <dbReference type="Proteomes" id="UP000245370"/>
    </source>
</evidence>
<feature type="domain" description="DUF7829" evidence="3">
    <location>
        <begin position="335"/>
        <end position="546"/>
    </location>
</feature>
<dbReference type="Pfam" id="PF19500">
    <property type="entry name" value="DUF6035"/>
    <property type="match status" value="1"/>
</dbReference>
<evidence type="ECO:0000259" key="4">
    <source>
        <dbReference type="Pfam" id="PF25169"/>
    </source>
</evidence>
<evidence type="ECO:0000259" key="2">
    <source>
        <dbReference type="Pfam" id="PF19500"/>
    </source>
</evidence>
<keyword evidence="6" id="KW-1185">Reference proteome</keyword>
<evidence type="ECO:0000256" key="1">
    <source>
        <dbReference type="SAM" id="Coils"/>
    </source>
</evidence>
<feature type="domain" description="DUF6035" evidence="2">
    <location>
        <begin position="96"/>
        <end position="268"/>
    </location>
</feature>
<dbReference type="EMBL" id="QFRJ01000030">
    <property type="protein sequence ID" value="PWH81196.1"/>
    <property type="molecule type" value="Genomic_DNA"/>
</dbReference>
<organism evidence="5 6">
    <name type="scientific">Brumimicrobium oceani</name>
    <dbReference type="NCBI Taxonomy" id="2100725"/>
    <lineage>
        <taxon>Bacteria</taxon>
        <taxon>Pseudomonadati</taxon>
        <taxon>Bacteroidota</taxon>
        <taxon>Flavobacteriia</taxon>
        <taxon>Flavobacteriales</taxon>
        <taxon>Crocinitomicaceae</taxon>
        <taxon>Brumimicrobium</taxon>
    </lineage>
</organism>
<keyword evidence="1" id="KW-0175">Coiled coil</keyword>
<evidence type="ECO:0000259" key="3">
    <source>
        <dbReference type="Pfam" id="PF25167"/>
    </source>
</evidence>
<dbReference type="AlphaFoldDB" id="A0A2U2X072"/>